<dbReference type="AlphaFoldDB" id="A0A191WJ23"/>
<protein>
    <submittedName>
        <fullName evidence="1">Uncharacterized protein</fullName>
    </submittedName>
</protein>
<keyword evidence="2" id="KW-1185">Reference proteome</keyword>
<sequence>MMWRGHDHLTLSMVASPEQTAAQPWVAESSTSAYLDSNRAMFLPDTYFDVEYSDVQEYVHAEVTCEYQGQPFRVGVLNTPAGDAARWGVPLTASHFMVELVYTGDDLDWIRQQGIFRSQDPRGLWDPWSGRVPTAEISKVQALIEQLHLPTGENLM</sequence>
<dbReference type="EMBL" id="CP013979">
    <property type="protein sequence ID" value="ANJ28174.1"/>
    <property type="molecule type" value="Genomic_DNA"/>
</dbReference>
<accession>A0A191WJ23</accession>
<dbReference type="KEGG" id="agy:ATC03_17150"/>
<reference evidence="2" key="2">
    <citation type="submission" date="2016-01" db="EMBL/GenBank/DDBJ databases">
        <title>Complete genome sequence of Agromyces aureus AR33T and comparison with related organisms.</title>
        <authorList>
            <person name="Corretto E."/>
            <person name="Antonielli L."/>
            <person name="Sessitsch A."/>
            <person name="Brader G."/>
        </authorList>
    </citation>
    <scope>NUCLEOTIDE SEQUENCE [LARGE SCALE GENOMIC DNA]</scope>
    <source>
        <strain evidence="2">AR33</strain>
    </source>
</reference>
<evidence type="ECO:0000313" key="2">
    <source>
        <dbReference type="Proteomes" id="UP000078437"/>
    </source>
</evidence>
<gene>
    <name evidence="1" type="ORF">ATC03_17150</name>
</gene>
<reference evidence="1 2" key="1">
    <citation type="journal article" date="2016" name="Int. J. Syst. Evol. Microbiol.">
        <title>Agromyces aureus sp. nov., isolated from the rhizosphere of Salix caprea L. grown in a heavy-metal-contaminated soil.</title>
        <authorList>
            <person name="Corretto E."/>
            <person name="Antonielli L."/>
            <person name="Sessitsch A."/>
            <person name="Compant S."/>
            <person name="Gorfer M."/>
            <person name="Kuffner M."/>
            <person name="Brader G."/>
        </authorList>
    </citation>
    <scope>NUCLEOTIDE SEQUENCE [LARGE SCALE GENOMIC DNA]</scope>
    <source>
        <strain evidence="1 2">AR33</strain>
    </source>
</reference>
<name>A0A191WJ23_9MICO</name>
<organism evidence="1 2">
    <name type="scientific">Agromyces aureus</name>
    <dbReference type="NCBI Taxonomy" id="453304"/>
    <lineage>
        <taxon>Bacteria</taxon>
        <taxon>Bacillati</taxon>
        <taxon>Actinomycetota</taxon>
        <taxon>Actinomycetes</taxon>
        <taxon>Micrococcales</taxon>
        <taxon>Microbacteriaceae</taxon>
        <taxon>Agromyces</taxon>
    </lineage>
</organism>
<dbReference type="Proteomes" id="UP000078437">
    <property type="component" value="Chromosome"/>
</dbReference>
<evidence type="ECO:0000313" key="1">
    <source>
        <dbReference type="EMBL" id="ANJ28174.1"/>
    </source>
</evidence>
<proteinExistence type="predicted"/>